<keyword evidence="4" id="KW-1003">Cell membrane</keyword>
<feature type="compositionally biased region" description="Low complexity" evidence="17">
    <location>
        <begin position="805"/>
        <end position="833"/>
    </location>
</feature>
<comment type="catalytic activity">
    <reaction evidence="15">
        <text>Preferential cleavage: (Ac)2-L-Lys-D-Ala-|-D-Ala. Also transpeptidation of peptidyl-alanyl moieties that are N-acyl substituents of D-alanine.</text>
        <dbReference type="EC" id="3.4.16.4"/>
    </reaction>
</comment>
<evidence type="ECO:0000256" key="6">
    <source>
        <dbReference type="ARBA" id="ARBA00022670"/>
    </source>
</evidence>
<keyword evidence="11" id="KW-0573">Peptidoglycan synthesis</keyword>
<feature type="transmembrane region" description="Helical" evidence="18">
    <location>
        <begin position="28"/>
        <end position="50"/>
    </location>
</feature>
<proteinExistence type="inferred from homology"/>
<dbReference type="PANTHER" id="PTHR32282">
    <property type="entry name" value="BINDING PROTEIN TRANSPEPTIDASE, PUTATIVE-RELATED"/>
    <property type="match status" value="1"/>
</dbReference>
<keyword evidence="14" id="KW-0961">Cell wall biogenesis/degradation</keyword>
<evidence type="ECO:0000256" key="3">
    <source>
        <dbReference type="ARBA" id="ARBA00007739"/>
    </source>
</evidence>
<keyword evidence="10" id="KW-0133">Cell shape</keyword>
<evidence type="ECO:0000256" key="12">
    <source>
        <dbReference type="ARBA" id="ARBA00023136"/>
    </source>
</evidence>
<evidence type="ECO:0000256" key="9">
    <source>
        <dbReference type="ARBA" id="ARBA00022801"/>
    </source>
</evidence>
<dbReference type="NCBIfam" id="TIGR02074">
    <property type="entry name" value="PBP_1a_fam"/>
    <property type="match status" value="1"/>
</dbReference>
<comment type="subcellular location">
    <subcellularLocation>
        <location evidence="1">Cell membrane</location>
    </subcellularLocation>
</comment>
<dbReference type="PROSITE" id="PS50853">
    <property type="entry name" value="FN3"/>
    <property type="match status" value="1"/>
</dbReference>
<comment type="catalytic activity">
    <reaction evidence="16">
        <text>[GlcNAc-(1-&gt;4)-Mur2Ac(oyl-L-Ala-gamma-D-Glu-L-Lys-D-Ala-D-Ala)](n)-di-trans,octa-cis-undecaprenyl diphosphate + beta-D-GlcNAc-(1-&gt;4)-Mur2Ac(oyl-L-Ala-gamma-D-Glu-L-Lys-D-Ala-D-Ala)-di-trans,octa-cis-undecaprenyl diphosphate = [GlcNAc-(1-&gt;4)-Mur2Ac(oyl-L-Ala-gamma-D-Glu-L-Lys-D-Ala-D-Ala)](n+1)-di-trans,octa-cis-undecaprenyl diphosphate + di-trans,octa-cis-undecaprenyl diphosphate + H(+)</text>
        <dbReference type="Rhea" id="RHEA:23708"/>
        <dbReference type="Rhea" id="RHEA-COMP:9602"/>
        <dbReference type="Rhea" id="RHEA-COMP:9603"/>
        <dbReference type="ChEBI" id="CHEBI:15378"/>
        <dbReference type="ChEBI" id="CHEBI:58405"/>
        <dbReference type="ChEBI" id="CHEBI:60033"/>
        <dbReference type="ChEBI" id="CHEBI:78435"/>
        <dbReference type="EC" id="2.4.99.28"/>
    </reaction>
</comment>
<keyword evidence="13" id="KW-0511">Multifunctional enzyme</keyword>
<dbReference type="InterPro" id="IPR003961">
    <property type="entry name" value="FN3_dom"/>
</dbReference>
<evidence type="ECO:0000259" key="19">
    <source>
        <dbReference type="PROSITE" id="PS50853"/>
    </source>
</evidence>
<dbReference type="RefSeq" id="WP_188892694.1">
    <property type="nucleotide sequence ID" value="NZ_BMHY01000019.1"/>
</dbReference>
<reference evidence="20 21" key="1">
    <citation type="journal article" date="2014" name="Int. J. Syst. Evol. Microbiol.">
        <title>Complete genome sequence of Corynebacterium casei LMG S-19264T (=DSM 44701T), isolated from a smear-ripened cheese.</title>
        <authorList>
            <consortium name="US DOE Joint Genome Institute (JGI-PGF)"/>
            <person name="Walter F."/>
            <person name="Albersmeier A."/>
            <person name="Kalinowski J."/>
            <person name="Ruckert C."/>
        </authorList>
    </citation>
    <scope>NUCLEOTIDE SEQUENCE [LARGE SCALE GENOMIC DNA]</scope>
    <source>
        <strain evidence="20 21">CGMCC 1.15286</strain>
    </source>
</reference>
<dbReference type="Gene3D" id="2.60.40.10">
    <property type="entry name" value="Immunoglobulins"/>
    <property type="match status" value="1"/>
</dbReference>
<keyword evidence="12 18" id="KW-0472">Membrane</keyword>
<keyword evidence="9" id="KW-0378">Hydrolase</keyword>
<dbReference type="FunFam" id="1.10.3810.10:FF:000001">
    <property type="entry name" value="Penicillin-binding protein 1A"/>
    <property type="match status" value="1"/>
</dbReference>
<protein>
    <submittedName>
        <fullName evidence="20">Penicillin-binding protein 1F</fullName>
    </submittedName>
</protein>
<dbReference type="GO" id="GO:0071555">
    <property type="term" value="P:cell wall organization"/>
    <property type="evidence" value="ECO:0007669"/>
    <property type="project" value="UniProtKB-KW"/>
</dbReference>
<keyword evidence="8" id="KW-0808">Transferase</keyword>
<comment type="similarity">
    <text evidence="3">In the N-terminal section; belongs to the glycosyltransferase 51 family.</text>
</comment>
<dbReference type="Gene3D" id="1.10.3810.10">
    <property type="entry name" value="Biosynthetic peptidoglycan transglycosylase-like"/>
    <property type="match status" value="1"/>
</dbReference>
<comment type="similarity">
    <text evidence="2">In the C-terminal section; belongs to the transpeptidase family.</text>
</comment>
<organism evidence="20 21">
    <name type="scientific">Paenibacillus radicis</name>
    <name type="common">ex Gao et al. 2016</name>
    <dbReference type="NCBI Taxonomy" id="1737354"/>
    <lineage>
        <taxon>Bacteria</taxon>
        <taxon>Bacillati</taxon>
        <taxon>Bacillota</taxon>
        <taxon>Bacilli</taxon>
        <taxon>Bacillales</taxon>
        <taxon>Paenibacillaceae</taxon>
        <taxon>Paenibacillus</taxon>
    </lineage>
</organism>
<dbReference type="GO" id="GO:0006508">
    <property type="term" value="P:proteolysis"/>
    <property type="evidence" value="ECO:0007669"/>
    <property type="project" value="UniProtKB-KW"/>
</dbReference>
<dbReference type="CDD" id="cd00063">
    <property type="entry name" value="FN3"/>
    <property type="match status" value="1"/>
</dbReference>
<evidence type="ECO:0000313" key="21">
    <source>
        <dbReference type="Proteomes" id="UP000600247"/>
    </source>
</evidence>
<evidence type="ECO:0000256" key="8">
    <source>
        <dbReference type="ARBA" id="ARBA00022679"/>
    </source>
</evidence>
<dbReference type="AlphaFoldDB" id="A0A917HR53"/>
<sequence length="842" mass="91885">MVEQRPRGKQSSNKSKGKTRKRMTPRKWFFGLFFTAVIAIVCGIIGYLFIVLNGERILTEKADMLVLGEASIIYDVDGNEVSKLYNANENREIVEFDQIPKLMMDAVVATEDQRFYEHKGIDFWAIGRAVVKDVIARSAVEGGSTITQQLAKNMFLTADKTLFRKATEASIAVALENKKTKQEILTMYLNGIFFGKRVYGIKNAANYYFDKDPKDLELWEMATLAGMPKGPNRYNPIDNPEQSESRRAVVLKLMFDQGYITKQQMDEAVAVKYVAPKKLDDKQTDPYKAFIDYAIEEAIKVMPGGVTEQELRTGGYRIYTTLNTKAQTVVEDEFDNDSNFEKSVDDQKVQGAMIIMDHRDGSIQAMAGGRDYVRKGLNRVVVPRQPGSAFKPITSYGPALETGNFKPSTILANDKKCFGNYCPKDSKGATPISMTEAIKQSRNLPAVWTLNQVGVKSGLDFAKKLGFDLDSTQDRNLTIALGGLTHGVTPLQMAEAYSVFANGGKSVDAHAITSITSSKGKSLFTYHAPASKQLMKPETAWYMTQMLQTVLEKGGTGTGARIDRPVAGKTGTTQHGIPGFNSSGNRDAWFLGYTPEWTAAVWMGYDKTDKEHVLKKSSSQSAAMFSKVMSKAMKGVPKSSFNKPSGIPDEVKSLGAVTNFNAIYDAEHNKVQLSWEPSAGAKNITYEVYRKESAESEFKLYVDSLSSTGVDDMSIFAGMTYQYYVVAYDAENDLKSKPSDTITVQVPETEIDVPEVPMEPDDPSGGTDIPGLPGDGGEVTPDPGIPVDPTPPPVEGGNETPIPPDDGSNPTGGTPTDNGNHGNNGNNGNAGNHGNAGPGNGV</sequence>
<dbReference type="GO" id="GO:0030288">
    <property type="term" value="C:outer membrane-bounded periplasmic space"/>
    <property type="evidence" value="ECO:0007669"/>
    <property type="project" value="TreeGrafter"/>
</dbReference>
<dbReference type="InterPro" id="IPR001460">
    <property type="entry name" value="PCN-bd_Tpept"/>
</dbReference>
<gene>
    <name evidence="20" type="primary">pbpF</name>
    <name evidence="20" type="ORF">GCM10010918_52920</name>
</gene>
<dbReference type="InterPro" id="IPR050396">
    <property type="entry name" value="Glycosyltr_51/Transpeptidase"/>
</dbReference>
<dbReference type="GO" id="GO:0008658">
    <property type="term" value="F:penicillin binding"/>
    <property type="evidence" value="ECO:0007669"/>
    <property type="project" value="InterPro"/>
</dbReference>
<evidence type="ECO:0000256" key="5">
    <source>
        <dbReference type="ARBA" id="ARBA00022645"/>
    </source>
</evidence>
<dbReference type="InterPro" id="IPR012338">
    <property type="entry name" value="Beta-lactam/transpept-like"/>
</dbReference>
<dbReference type="EMBL" id="BMHY01000019">
    <property type="protein sequence ID" value="GGG87939.1"/>
    <property type="molecule type" value="Genomic_DNA"/>
</dbReference>
<dbReference type="GO" id="GO:0008955">
    <property type="term" value="F:peptidoglycan glycosyltransferase activity"/>
    <property type="evidence" value="ECO:0007669"/>
    <property type="project" value="UniProtKB-EC"/>
</dbReference>
<evidence type="ECO:0000256" key="1">
    <source>
        <dbReference type="ARBA" id="ARBA00004236"/>
    </source>
</evidence>
<dbReference type="InterPro" id="IPR036950">
    <property type="entry name" value="PBP_transglycosylase"/>
</dbReference>
<dbReference type="GO" id="GO:0008360">
    <property type="term" value="P:regulation of cell shape"/>
    <property type="evidence" value="ECO:0007669"/>
    <property type="project" value="UniProtKB-KW"/>
</dbReference>
<dbReference type="InterPro" id="IPR023346">
    <property type="entry name" value="Lysozyme-like_dom_sf"/>
</dbReference>
<dbReference type="Pfam" id="PF00905">
    <property type="entry name" value="Transpeptidase"/>
    <property type="match status" value="1"/>
</dbReference>
<dbReference type="InterPro" id="IPR001264">
    <property type="entry name" value="Glyco_trans_51"/>
</dbReference>
<evidence type="ECO:0000313" key="20">
    <source>
        <dbReference type="EMBL" id="GGG87939.1"/>
    </source>
</evidence>
<dbReference type="Pfam" id="PF00912">
    <property type="entry name" value="Transgly"/>
    <property type="match status" value="1"/>
</dbReference>
<evidence type="ECO:0000256" key="4">
    <source>
        <dbReference type="ARBA" id="ARBA00022475"/>
    </source>
</evidence>
<evidence type="ECO:0000256" key="17">
    <source>
        <dbReference type="SAM" id="MobiDB-lite"/>
    </source>
</evidence>
<evidence type="ECO:0000256" key="16">
    <source>
        <dbReference type="ARBA" id="ARBA00049902"/>
    </source>
</evidence>
<feature type="region of interest" description="Disordered" evidence="17">
    <location>
        <begin position="739"/>
        <end position="842"/>
    </location>
</feature>
<dbReference type="PANTHER" id="PTHR32282:SF11">
    <property type="entry name" value="PENICILLIN-BINDING PROTEIN 1B"/>
    <property type="match status" value="1"/>
</dbReference>
<keyword evidence="5" id="KW-0121">Carboxypeptidase</keyword>
<feature type="compositionally biased region" description="Acidic residues" evidence="17">
    <location>
        <begin position="749"/>
        <end position="762"/>
    </location>
</feature>
<keyword evidence="7" id="KW-0328">Glycosyltransferase</keyword>
<feature type="compositionally biased region" description="Pro residues" evidence="17">
    <location>
        <begin position="783"/>
        <end position="794"/>
    </location>
</feature>
<keyword evidence="18" id="KW-1133">Transmembrane helix</keyword>
<keyword evidence="18" id="KW-0812">Transmembrane</keyword>
<evidence type="ECO:0000256" key="14">
    <source>
        <dbReference type="ARBA" id="ARBA00023316"/>
    </source>
</evidence>
<keyword evidence="6" id="KW-0645">Protease</keyword>
<dbReference type="InterPro" id="IPR036116">
    <property type="entry name" value="FN3_sf"/>
</dbReference>
<evidence type="ECO:0000256" key="7">
    <source>
        <dbReference type="ARBA" id="ARBA00022676"/>
    </source>
</evidence>
<accession>A0A917HR53</accession>
<dbReference type="Gene3D" id="3.40.710.10">
    <property type="entry name" value="DD-peptidase/beta-lactamase superfamily"/>
    <property type="match status" value="1"/>
</dbReference>
<evidence type="ECO:0000256" key="13">
    <source>
        <dbReference type="ARBA" id="ARBA00023268"/>
    </source>
</evidence>
<keyword evidence="21" id="KW-1185">Reference proteome</keyword>
<evidence type="ECO:0000256" key="2">
    <source>
        <dbReference type="ARBA" id="ARBA00007090"/>
    </source>
</evidence>
<dbReference type="Proteomes" id="UP000600247">
    <property type="component" value="Unassembled WGS sequence"/>
</dbReference>
<name>A0A917HR53_9BACL</name>
<dbReference type="GO" id="GO:0005886">
    <property type="term" value="C:plasma membrane"/>
    <property type="evidence" value="ECO:0007669"/>
    <property type="project" value="UniProtKB-SubCell"/>
</dbReference>
<dbReference type="SUPFAM" id="SSF56601">
    <property type="entry name" value="beta-lactamase/transpeptidase-like"/>
    <property type="match status" value="1"/>
</dbReference>
<dbReference type="SUPFAM" id="SSF53955">
    <property type="entry name" value="Lysozyme-like"/>
    <property type="match status" value="1"/>
</dbReference>
<evidence type="ECO:0000256" key="18">
    <source>
        <dbReference type="SAM" id="Phobius"/>
    </source>
</evidence>
<dbReference type="SUPFAM" id="SSF49265">
    <property type="entry name" value="Fibronectin type III"/>
    <property type="match status" value="1"/>
</dbReference>
<feature type="domain" description="Fibronectin type-III" evidence="19">
    <location>
        <begin position="656"/>
        <end position="749"/>
    </location>
</feature>
<dbReference type="GO" id="GO:0009002">
    <property type="term" value="F:serine-type D-Ala-D-Ala carboxypeptidase activity"/>
    <property type="evidence" value="ECO:0007669"/>
    <property type="project" value="UniProtKB-EC"/>
</dbReference>
<evidence type="ECO:0000256" key="10">
    <source>
        <dbReference type="ARBA" id="ARBA00022960"/>
    </source>
</evidence>
<feature type="region of interest" description="Disordered" evidence="17">
    <location>
        <begin position="1"/>
        <end position="20"/>
    </location>
</feature>
<dbReference type="GO" id="GO:0009252">
    <property type="term" value="P:peptidoglycan biosynthetic process"/>
    <property type="evidence" value="ECO:0007669"/>
    <property type="project" value="UniProtKB-KW"/>
</dbReference>
<dbReference type="InterPro" id="IPR013783">
    <property type="entry name" value="Ig-like_fold"/>
</dbReference>
<evidence type="ECO:0000256" key="15">
    <source>
        <dbReference type="ARBA" id="ARBA00034000"/>
    </source>
</evidence>
<comment type="caution">
    <text evidence="20">The sequence shown here is derived from an EMBL/GenBank/DDBJ whole genome shotgun (WGS) entry which is preliminary data.</text>
</comment>
<evidence type="ECO:0000256" key="11">
    <source>
        <dbReference type="ARBA" id="ARBA00022984"/>
    </source>
</evidence>